<dbReference type="InterPro" id="IPR004843">
    <property type="entry name" value="Calcineurin-like_PHP"/>
</dbReference>
<evidence type="ECO:0000259" key="2">
    <source>
        <dbReference type="Pfam" id="PF00149"/>
    </source>
</evidence>
<reference evidence="3 4" key="1">
    <citation type="journal article" date="2011" name="J. Bacteriol.">
        <title>Genome sequence of the mercury-methylating and pleomorphic Desulfovibrio africanus Strain Walvis Bay.</title>
        <authorList>
            <person name="Brown S.D."/>
            <person name="Wall J.D."/>
            <person name="Kucken A.M."/>
            <person name="Gilmour C.C."/>
            <person name="Podar M."/>
            <person name="Brandt C.C."/>
            <person name="Teshima H."/>
            <person name="Detter J.C."/>
            <person name="Han C.S."/>
            <person name="Land M.L."/>
            <person name="Lucas S."/>
            <person name="Han J."/>
            <person name="Pennacchio L."/>
            <person name="Nolan M."/>
            <person name="Pitluck S."/>
            <person name="Woyke T."/>
            <person name="Goodwin L."/>
            <person name="Palumbo A.V."/>
            <person name="Elias D.A."/>
        </authorList>
    </citation>
    <scope>NUCLEOTIDE SEQUENCE [LARGE SCALE GENOMIC DNA]</scope>
    <source>
        <strain evidence="3 4">Walvis Bay</strain>
    </source>
</reference>
<dbReference type="Gene3D" id="3.60.21.10">
    <property type="match status" value="1"/>
</dbReference>
<dbReference type="STRING" id="690850.Desaf_2627"/>
<name>F3Z0D5_DESAF</name>
<dbReference type="Proteomes" id="UP000007844">
    <property type="component" value="Chromosome"/>
</dbReference>
<dbReference type="EMBL" id="CP003221">
    <property type="protein sequence ID" value="EGJ50945.1"/>
    <property type="molecule type" value="Genomic_DNA"/>
</dbReference>
<dbReference type="PANTHER" id="PTHR43143:SF1">
    <property type="entry name" value="SERINE_THREONINE-PROTEIN PHOSPHATASE CPPED1"/>
    <property type="match status" value="1"/>
</dbReference>
<feature type="chain" id="PRO_5003308869" evidence="1">
    <location>
        <begin position="20"/>
        <end position="296"/>
    </location>
</feature>
<keyword evidence="1" id="KW-0732">Signal</keyword>
<evidence type="ECO:0000256" key="1">
    <source>
        <dbReference type="SAM" id="SignalP"/>
    </source>
</evidence>
<dbReference type="InterPro" id="IPR029052">
    <property type="entry name" value="Metallo-depent_PP-like"/>
</dbReference>
<dbReference type="HOGENOM" id="CLU_939158_0_0_7"/>
<dbReference type="InterPro" id="IPR051918">
    <property type="entry name" value="STPP_CPPED1"/>
</dbReference>
<sequence length="296" mass="33718" precursor="true">MKRMILAAVLLAFALCASAICGYQLLRRGGFDDLPPDNQLPALRVTESGLRLHSAGSFTFAVLGDMRWDSSPRIATLEAAQEHAPLFMVNLGDVVEFARADEWQKYIQELTAHWRQDIRYFHIPGGHSLNVRLSGVRPHFYDHYFGKTYYYVDTDSSWRFIFLDASLPFIGLGQHLWLRNTLKDAQEKGMKIVMFMHHPPRDEQRGAKKALLGASTWLLAKSLEGYRIQAIFAAHIHKTFDFNWNGIPVYITSLNPSTWKGMPTYYRLVHVEGDSLKVEVRQIDADSHAAMADMSS</sequence>
<gene>
    <name evidence="3" type="ORF">Desaf_2627</name>
</gene>
<accession>F3Z0D5</accession>
<protein>
    <submittedName>
        <fullName evidence="3">Metallophosphoesterase</fullName>
    </submittedName>
</protein>
<dbReference type="SUPFAM" id="SSF56300">
    <property type="entry name" value="Metallo-dependent phosphatases"/>
    <property type="match status" value="1"/>
</dbReference>
<dbReference type="GO" id="GO:0016787">
    <property type="term" value="F:hydrolase activity"/>
    <property type="evidence" value="ECO:0007669"/>
    <property type="project" value="InterPro"/>
</dbReference>
<feature type="domain" description="Calcineurin-like phosphoesterase" evidence="2">
    <location>
        <begin position="59"/>
        <end position="238"/>
    </location>
</feature>
<dbReference type="Pfam" id="PF00149">
    <property type="entry name" value="Metallophos"/>
    <property type="match status" value="1"/>
</dbReference>
<dbReference type="eggNOG" id="COG1409">
    <property type="taxonomic scope" value="Bacteria"/>
</dbReference>
<feature type="signal peptide" evidence="1">
    <location>
        <begin position="1"/>
        <end position="19"/>
    </location>
</feature>
<organism evidence="3 4">
    <name type="scientific">Desulfocurvibacter africanus subsp. africanus str. Walvis Bay</name>
    <dbReference type="NCBI Taxonomy" id="690850"/>
    <lineage>
        <taxon>Bacteria</taxon>
        <taxon>Pseudomonadati</taxon>
        <taxon>Thermodesulfobacteriota</taxon>
        <taxon>Desulfovibrionia</taxon>
        <taxon>Desulfovibrionales</taxon>
        <taxon>Desulfovibrionaceae</taxon>
        <taxon>Desulfocurvibacter</taxon>
    </lineage>
</organism>
<dbReference type="PANTHER" id="PTHR43143">
    <property type="entry name" value="METALLOPHOSPHOESTERASE, CALCINEURIN SUPERFAMILY"/>
    <property type="match status" value="1"/>
</dbReference>
<evidence type="ECO:0000313" key="3">
    <source>
        <dbReference type="EMBL" id="EGJ50945.1"/>
    </source>
</evidence>
<proteinExistence type="predicted"/>
<dbReference type="KEGG" id="daf:Desaf_2627"/>
<evidence type="ECO:0000313" key="4">
    <source>
        <dbReference type="Proteomes" id="UP000007844"/>
    </source>
</evidence>
<keyword evidence="4" id="KW-1185">Reference proteome</keyword>
<dbReference type="AlphaFoldDB" id="F3Z0D5"/>
<dbReference type="RefSeq" id="WP_014260639.1">
    <property type="nucleotide sequence ID" value="NC_016629.1"/>
</dbReference>